<evidence type="ECO:0000256" key="2">
    <source>
        <dbReference type="SAM" id="SignalP"/>
    </source>
</evidence>
<dbReference type="PANTHER" id="PTHR21666">
    <property type="entry name" value="PEPTIDASE-RELATED"/>
    <property type="match status" value="1"/>
</dbReference>
<protein>
    <submittedName>
        <fullName evidence="4">Peptidoglycan DD-metalloendopeptidase family protein</fullName>
    </submittedName>
</protein>
<evidence type="ECO:0000313" key="5">
    <source>
        <dbReference type="Proteomes" id="UP001595803"/>
    </source>
</evidence>
<dbReference type="EMBL" id="JBHRZG010000024">
    <property type="protein sequence ID" value="MFC3834899.1"/>
    <property type="molecule type" value="Genomic_DNA"/>
</dbReference>
<dbReference type="SMART" id="SM00257">
    <property type="entry name" value="LysM"/>
    <property type="match status" value="2"/>
</dbReference>
<dbReference type="Pfam" id="PF01476">
    <property type="entry name" value="LysM"/>
    <property type="match status" value="1"/>
</dbReference>
<organism evidence="4 5">
    <name type="scientific">Deinococcus rufus</name>
    <dbReference type="NCBI Taxonomy" id="2136097"/>
    <lineage>
        <taxon>Bacteria</taxon>
        <taxon>Thermotogati</taxon>
        <taxon>Deinococcota</taxon>
        <taxon>Deinococci</taxon>
        <taxon>Deinococcales</taxon>
        <taxon>Deinococcaceae</taxon>
        <taxon>Deinococcus</taxon>
    </lineage>
</organism>
<dbReference type="InterPro" id="IPR036779">
    <property type="entry name" value="LysM_dom_sf"/>
</dbReference>
<dbReference type="CDD" id="cd12797">
    <property type="entry name" value="M23_peptidase"/>
    <property type="match status" value="1"/>
</dbReference>
<proteinExistence type="predicted"/>
<feature type="chain" id="PRO_5047342176" evidence="2">
    <location>
        <begin position="34"/>
        <end position="473"/>
    </location>
</feature>
<name>A0ABV7ZD11_9DEIO</name>
<evidence type="ECO:0000313" key="4">
    <source>
        <dbReference type="EMBL" id="MFC3834899.1"/>
    </source>
</evidence>
<feature type="signal peptide" evidence="2">
    <location>
        <begin position="1"/>
        <end position="33"/>
    </location>
</feature>
<dbReference type="InterPro" id="IPR018392">
    <property type="entry name" value="LysM"/>
</dbReference>
<gene>
    <name evidence="4" type="ORF">ACFOSB_18730</name>
</gene>
<dbReference type="InterPro" id="IPR016047">
    <property type="entry name" value="M23ase_b-sheet_dom"/>
</dbReference>
<dbReference type="PANTHER" id="PTHR21666:SF289">
    <property type="entry name" value="L-ALA--D-GLU ENDOPEPTIDASE"/>
    <property type="match status" value="1"/>
</dbReference>
<evidence type="ECO:0000259" key="3">
    <source>
        <dbReference type="PROSITE" id="PS51782"/>
    </source>
</evidence>
<feature type="domain" description="LysM" evidence="3">
    <location>
        <begin position="130"/>
        <end position="175"/>
    </location>
</feature>
<keyword evidence="5" id="KW-1185">Reference proteome</keyword>
<dbReference type="Gene3D" id="3.10.350.10">
    <property type="entry name" value="LysM domain"/>
    <property type="match status" value="1"/>
</dbReference>
<dbReference type="InterPro" id="IPR011055">
    <property type="entry name" value="Dup_hybrid_motif"/>
</dbReference>
<dbReference type="Proteomes" id="UP001595803">
    <property type="component" value="Unassembled WGS sequence"/>
</dbReference>
<dbReference type="SUPFAM" id="SSF54106">
    <property type="entry name" value="LysM domain"/>
    <property type="match status" value="1"/>
</dbReference>
<evidence type="ECO:0000256" key="1">
    <source>
        <dbReference type="ARBA" id="ARBA00022729"/>
    </source>
</evidence>
<reference evidence="5" key="1">
    <citation type="journal article" date="2019" name="Int. J. Syst. Evol. Microbiol.">
        <title>The Global Catalogue of Microorganisms (GCM) 10K type strain sequencing project: providing services to taxonomists for standard genome sequencing and annotation.</title>
        <authorList>
            <consortium name="The Broad Institute Genomics Platform"/>
            <consortium name="The Broad Institute Genome Sequencing Center for Infectious Disease"/>
            <person name="Wu L."/>
            <person name="Ma J."/>
        </authorList>
    </citation>
    <scope>NUCLEOTIDE SEQUENCE [LARGE SCALE GENOMIC DNA]</scope>
    <source>
        <strain evidence="5">CCTCC AB 2017081</strain>
    </source>
</reference>
<sequence>MIGRFSPPGRPLAALARPLLAVAAAAAVGGATAQAVQGGALFSPVAAGALTDPARLLRPAADVTLTPSAPVRLLTVVVPSTESAAQISRRYGVDMAAVRLLASARGTRHAQVSLAPASRERAPLWPRSVQPYRVRAGDTLAGIAARHGMRIVDVLGVNLERRSLDRVQIGEVLHLPTQERGVLIRIKAGQSALSLIAGYGADLAATARANGVLPTDMRIGDALLLPGVTAAGFQQQLLAQRVAEQRAAVAYDQQRRYERFLAQKQAQRRREQVAAVARQVQYERFLAWQQSAERQARIRAYEAQERFEAAQAAARQRAQEAARLAAARPPSPARAEGRATVQRASTGAVRLAWPMRTFRITSRYAERDIEFHRQVFHGGVDLAAPYGTPIYAATDGEVSRSGYGDYGLNVFVESGSSTLVYGHMSRTAVVAGQRVSQGQLLGYVGCSGICTGPHLHFEVRLDGRTVDPLALLP</sequence>
<dbReference type="CDD" id="cd00118">
    <property type="entry name" value="LysM"/>
    <property type="match status" value="1"/>
</dbReference>
<accession>A0ABV7ZD11</accession>
<comment type="caution">
    <text evidence="4">The sequence shown here is derived from an EMBL/GenBank/DDBJ whole genome shotgun (WGS) entry which is preliminary data.</text>
</comment>
<dbReference type="SUPFAM" id="SSF51261">
    <property type="entry name" value="Duplicated hybrid motif"/>
    <property type="match status" value="1"/>
</dbReference>
<dbReference type="PROSITE" id="PS51782">
    <property type="entry name" value="LYSM"/>
    <property type="match status" value="1"/>
</dbReference>
<dbReference type="InterPro" id="IPR050570">
    <property type="entry name" value="Cell_wall_metabolism_enzyme"/>
</dbReference>
<dbReference type="RefSeq" id="WP_322472159.1">
    <property type="nucleotide sequence ID" value="NZ_JBHRZG010000024.1"/>
</dbReference>
<dbReference type="Gene3D" id="2.70.70.10">
    <property type="entry name" value="Glucose Permease (Domain IIA)"/>
    <property type="match status" value="1"/>
</dbReference>
<keyword evidence="1 2" id="KW-0732">Signal</keyword>
<dbReference type="Pfam" id="PF01551">
    <property type="entry name" value="Peptidase_M23"/>
    <property type="match status" value="1"/>
</dbReference>